<dbReference type="AlphaFoldDB" id="A0A135V2Y0"/>
<organism evidence="2 3">
    <name type="scientific">Colletotrichum salicis</name>
    <dbReference type="NCBI Taxonomy" id="1209931"/>
    <lineage>
        <taxon>Eukaryota</taxon>
        <taxon>Fungi</taxon>
        <taxon>Dikarya</taxon>
        <taxon>Ascomycota</taxon>
        <taxon>Pezizomycotina</taxon>
        <taxon>Sordariomycetes</taxon>
        <taxon>Hypocreomycetidae</taxon>
        <taxon>Glomerellales</taxon>
        <taxon>Glomerellaceae</taxon>
        <taxon>Colletotrichum</taxon>
        <taxon>Colletotrichum acutatum species complex</taxon>
    </lineage>
</organism>
<feature type="compositionally biased region" description="Low complexity" evidence="1">
    <location>
        <begin position="32"/>
        <end position="52"/>
    </location>
</feature>
<evidence type="ECO:0000256" key="1">
    <source>
        <dbReference type="SAM" id="MobiDB-lite"/>
    </source>
</evidence>
<comment type="caution">
    <text evidence="2">The sequence shown here is derived from an EMBL/GenBank/DDBJ whole genome shotgun (WGS) entry which is preliminary data.</text>
</comment>
<sequence>MRAALSGFLDLNTPSVTISPAPISTAKRHSARSTSATTPSAEDIAPSASTSTAALATAAPITTAPNPAAATMASSNSNTTRPMSPADVKDMVNEMMKKLAPVLEAITEAKSDLKKAFDAIQEMEKKWLEQDGRLNAVELGQKQFDDEMNRLYQKAVLDRQDGGGYREGSGDIKAVNYKQEVLEEKHEHAHETIMDDIRVIKEKQEAYEKSLAAAMSELHETALSSVQSSNGEKNAYSITCATYVSTSKKGPSTRSK</sequence>
<evidence type="ECO:0000313" key="3">
    <source>
        <dbReference type="Proteomes" id="UP000070121"/>
    </source>
</evidence>
<accession>A0A135V2Y0</accession>
<proteinExistence type="predicted"/>
<protein>
    <submittedName>
        <fullName evidence="2">Uncharacterized protein</fullName>
    </submittedName>
</protein>
<name>A0A135V2Y0_9PEZI</name>
<feature type="region of interest" description="Disordered" evidence="1">
    <location>
        <begin position="17"/>
        <end position="52"/>
    </location>
</feature>
<gene>
    <name evidence="2" type="ORF">CSAL01_11948</name>
</gene>
<keyword evidence="3" id="KW-1185">Reference proteome</keyword>
<dbReference type="EMBL" id="JFFI01000564">
    <property type="protein sequence ID" value="KXH66981.1"/>
    <property type="molecule type" value="Genomic_DNA"/>
</dbReference>
<dbReference type="Proteomes" id="UP000070121">
    <property type="component" value="Unassembled WGS sequence"/>
</dbReference>
<dbReference type="OrthoDB" id="4840001at2759"/>
<reference evidence="2 3" key="1">
    <citation type="submission" date="2014-02" db="EMBL/GenBank/DDBJ databases">
        <title>The genome sequence of Colletotrichum salicis CBS 607.94.</title>
        <authorList>
            <person name="Baroncelli R."/>
            <person name="Thon M.R."/>
        </authorList>
    </citation>
    <scope>NUCLEOTIDE SEQUENCE [LARGE SCALE GENOMIC DNA]</scope>
    <source>
        <strain evidence="2 3">CBS 607.94</strain>
    </source>
</reference>
<evidence type="ECO:0000313" key="2">
    <source>
        <dbReference type="EMBL" id="KXH66981.1"/>
    </source>
</evidence>